<dbReference type="EMBL" id="AJWJ01000471">
    <property type="protein sequence ID" value="KAF2070589.1"/>
    <property type="molecule type" value="Genomic_DNA"/>
</dbReference>
<dbReference type="SUPFAM" id="SSF53448">
    <property type="entry name" value="Nucleotide-diphospho-sugar transferases"/>
    <property type="match status" value="1"/>
</dbReference>
<comment type="similarity">
    <text evidence="1">Belongs to the transferase hexapeptide repeat family.</text>
</comment>
<dbReference type="Pfam" id="PF00483">
    <property type="entry name" value="NTP_transferase"/>
    <property type="match status" value="1"/>
</dbReference>
<dbReference type="Gene3D" id="3.90.550.10">
    <property type="entry name" value="Spore Coat Polysaccharide Biosynthesis Protein SpsA, Chain A"/>
    <property type="match status" value="1"/>
</dbReference>
<reference evidence="4" key="1">
    <citation type="submission" date="2020-01" db="EMBL/GenBank/DDBJ databases">
        <title>Development of genomics and gene disruption for Polysphondylium violaceum indicates a role for the polyketide synthase stlB in stalk morphogenesis.</title>
        <authorList>
            <person name="Narita B."/>
            <person name="Kawabe Y."/>
            <person name="Kin K."/>
            <person name="Saito T."/>
            <person name="Gibbs R."/>
            <person name="Kuspa A."/>
            <person name="Muzny D."/>
            <person name="Queller D."/>
            <person name="Richards S."/>
            <person name="Strassman J."/>
            <person name="Sucgang R."/>
            <person name="Worley K."/>
            <person name="Schaap P."/>
        </authorList>
    </citation>
    <scope>NUCLEOTIDE SEQUENCE</scope>
    <source>
        <strain evidence="4">QSvi11</strain>
    </source>
</reference>
<protein>
    <recommendedName>
        <fullName evidence="6">Mannose-1-phosphate guanylyltransferase</fullName>
    </recommendedName>
</protein>
<comment type="caution">
    <text evidence="4">The sequence shown here is derived from an EMBL/GenBank/DDBJ whole genome shotgun (WGS) entry which is preliminary data.</text>
</comment>
<accession>A0A8J4V4C3</accession>
<organism evidence="4 5">
    <name type="scientific">Polysphondylium violaceum</name>
    <dbReference type="NCBI Taxonomy" id="133409"/>
    <lineage>
        <taxon>Eukaryota</taxon>
        <taxon>Amoebozoa</taxon>
        <taxon>Evosea</taxon>
        <taxon>Eumycetozoa</taxon>
        <taxon>Dictyostelia</taxon>
        <taxon>Dictyosteliales</taxon>
        <taxon>Dictyosteliaceae</taxon>
        <taxon>Polysphondylium</taxon>
    </lineage>
</organism>
<dbReference type="AlphaFoldDB" id="A0A8J4V4C3"/>
<keyword evidence="5" id="KW-1185">Reference proteome</keyword>
<dbReference type="InterPro" id="IPR018357">
    <property type="entry name" value="Hexapep_transf_CS"/>
</dbReference>
<evidence type="ECO:0000259" key="3">
    <source>
        <dbReference type="Pfam" id="PF25087"/>
    </source>
</evidence>
<feature type="domain" description="Mannose-1-phosphate guanyltransferase C-terminal" evidence="3">
    <location>
        <begin position="284"/>
        <end position="408"/>
    </location>
</feature>
<dbReference type="PANTHER" id="PTHR22572">
    <property type="entry name" value="SUGAR-1-PHOSPHATE GUANYL TRANSFERASE"/>
    <property type="match status" value="1"/>
</dbReference>
<dbReference type="Gene3D" id="2.160.10.10">
    <property type="entry name" value="Hexapeptide repeat proteins"/>
    <property type="match status" value="1"/>
</dbReference>
<dbReference type="OrthoDB" id="285674at2759"/>
<feature type="domain" description="Nucleotidyl transferase" evidence="2">
    <location>
        <begin position="4"/>
        <end position="222"/>
    </location>
</feature>
<dbReference type="Pfam" id="PF25087">
    <property type="entry name" value="GMPPB_C"/>
    <property type="match status" value="1"/>
</dbReference>
<evidence type="ECO:0008006" key="6">
    <source>
        <dbReference type="Google" id="ProtNLM"/>
    </source>
</evidence>
<sequence length="409" mass="45975">MTSKAIILIGGPSKGTRFRPLSLDIPKLLFPVAGKPMIYHHIEACSKVPSMKEILLIGFFKEEQLKDFIQQTSKQLNVPIRYINEEKVLGTAGGLYHFRDIILSSDNPESIFVLHSDVCCSFPLEELQQFHQKYKRHCTIMGTQVAKEYANQYGCLVRDENTAELLHFAEKPETFVSSLINCGVYCFSPSFFDVMGKTMVDLRASNVNINSDYPEITRNRNLETLRLEQDIFVPLAGTGTISVFPYQGFWRQIKNAGSSVYCQELYLNHYAKTKPEILKKGDNIIGNVIIDPSAEVDPTAIIGPDVYIGPNVKVGKGVRIIHSIVLDSTIIKDHACVIYSILGWSSEVGLWTRVEGIPNYTPFLYSQEKRKGITIFGSGAQANGEIIVRNCIVMPHKQLDRSYSNEIIL</sequence>
<evidence type="ECO:0000313" key="4">
    <source>
        <dbReference type="EMBL" id="KAF2070589.1"/>
    </source>
</evidence>
<evidence type="ECO:0000313" key="5">
    <source>
        <dbReference type="Proteomes" id="UP000695562"/>
    </source>
</evidence>
<evidence type="ECO:0000259" key="2">
    <source>
        <dbReference type="Pfam" id="PF00483"/>
    </source>
</evidence>
<gene>
    <name evidence="4" type="ORF">CYY_008094</name>
</gene>
<evidence type="ECO:0000256" key="1">
    <source>
        <dbReference type="ARBA" id="ARBA00007274"/>
    </source>
</evidence>
<dbReference type="PROSITE" id="PS00101">
    <property type="entry name" value="HEXAPEP_TRANSFERASES"/>
    <property type="match status" value="2"/>
</dbReference>
<dbReference type="InterPro" id="IPR029044">
    <property type="entry name" value="Nucleotide-diphossugar_trans"/>
</dbReference>
<dbReference type="CDD" id="cd06428">
    <property type="entry name" value="M1P_guanylylT_A_like_N"/>
    <property type="match status" value="1"/>
</dbReference>
<proteinExistence type="inferred from homology"/>
<dbReference type="InterPro" id="IPR050486">
    <property type="entry name" value="Mannose-1P_guanyltransferase"/>
</dbReference>
<name>A0A8J4V4C3_9MYCE</name>
<dbReference type="InterPro" id="IPR005835">
    <property type="entry name" value="NTP_transferase_dom"/>
</dbReference>
<dbReference type="Proteomes" id="UP000695562">
    <property type="component" value="Unassembled WGS sequence"/>
</dbReference>
<dbReference type="InterPro" id="IPR056729">
    <property type="entry name" value="GMPPB_C"/>
</dbReference>
<dbReference type="GO" id="GO:0016740">
    <property type="term" value="F:transferase activity"/>
    <property type="evidence" value="ECO:0007669"/>
    <property type="project" value="InterPro"/>
</dbReference>